<evidence type="ECO:0000256" key="1">
    <source>
        <dbReference type="ARBA" id="ARBA00004418"/>
    </source>
</evidence>
<dbReference type="SMART" id="SM00858">
    <property type="entry name" value="SAF"/>
    <property type="match status" value="1"/>
</dbReference>
<dbReference type="CDD" id="cd11614">
    <property type="entry name" value="SAF_CpaB_FlgA_like"/>
    <property type="match status" value="1"/>
</dbReference>
<keyword evidence="6" id="KW-0282">Flagellum</keyword>
<keyword evidence="2 4" id="KW-0732">Signal</keyword>
<evidence type="ECO:0000256" key="4">
    <source>
        <dbReference type="RuleBase" id="RU362063"/>
    </source>
</evidence>
<keyword evidence="4" id="KW-1005">Bacterial flagellum biogenesis</keyword>
<proteinExistence type="inferred from homology"/>
<protein>
    <recommendedName>
        <fullName evidence="4">Flagella basal body P-ring formation protein FlgA</fullName>
    </recommendedName>
</protein>
<comment type="function">
    <text evidence="4">Involved in the assembly process of the P-ring formation. It may associate with FlgF on the rod constituting a structure essential for the P-ring assembly or may act as a modulator protein for the P-ring assembly.</text>
</comment>
<keyword evidence="6" id="KW-0966">Cell projection</keyword>
<dbReference type="GO" id="GO:0042597">
    <property type="term" value="C:periplasmic space"/>
    <property type="evidence" value="ECO:0007669"/>
    <property type="project" value="UniProtKB-SubCell"/>
</dbReference>
<dbReference type="Gene3D" id="3.90.1210.10">
    <property type="entry name" value="Antifreeze-like/N-acetylneuraminic acid synthase C-terminal domain"/>
    <property type="match status" value="1"/>
</dbReference>
<comment type="subcellular location">
    <subcellularLocation>
        <location evidence="1 4">Periplasm</location>
    </subcellularLocation>
</comment>
<dbReference type="PANTHER" id="PTHR36307">
    <property type="entry name" value="FLAGELLA BASAL BODY P-RING FORMATION PROTEIN FLGA"/>
    <property type="match status" value="1"/>
</dbReference>
<sequence>MPHCHHFYTRFMLIQRLLGALLFLAACLPLTVRAAPAAAESELATRIHEAIASHLQQETQNLPGHIEVVPEIPDLTRYSDCDELSITRSGGSRLRSRMSIGVRCLAPTNWTLYVPTQISLIGTYYVTTRTLQPGDAVTADALSPQEGELLGLPDDAVMDPAQAVETSARQRIPAGQPLRLGSLRHADSVLRGQSVRLIVRGSGFVVTGEGQAMADASPGSRVQVRAASGQIVTGVVLDARTVEIPL</sequence>
<organism evidence="6 7">
    <name type="scientific">Corticimicrobacter populi</name>
    <dbReference type="NCBI Taxonomy" id="2175229"/>
    <lineage>
        <taxon>Bacteria</taxon>
        <taxon>Pseudomonadati</taxon>
        <taxon>Pseudomonadota</taxon>
        <taxon>Betaproteobacteria</taxon>
        <taxon>Burkholderiales</taxon>
        <taxon>Alcaligenaceae</taxon>
        <taxon>Corticimicrobacter</taxon>
    </lineage>
</organism>
<feature type="domain" description="SAF" evidence="5">
    <location>
        <begin position="122"/>
        <end position="184"/>
    </location>
</feature>
<dbReference type="Pfam" id="PF13144">
    <property type="entry name" value="ChapFlgA"/>
    <property type="match status" value="1"/>
</dbReference>
<comment type="similarity">
    <text evidence="4">Belongs to the FlgA family.</text>
</comment>
<evidence type="ECO:0000259" key="5">
    <source>
        <dbReference type="SMART" id="SM00858"/>
    </source>
</evidence>
<keyword evidence="7" id="KW-1185">Reference proteome</keyword>
<keyword evidence="6" id="KW-0969">Cilium</keyword>
<name>A0A2V1JY15_9BURK</name>
<dbReference type="GO" id="GO:0044780">
    <property type="term" value="P:bacterial-type flagellum assembly"/>
    <property type="evidence" value="ECO:0007669"/>
    <property type="project" value="InterPro"/>
</dbReference>
<accession>A0A2V1JY15</accession>
<keyword evidence="3 4" id="KW-0574">Periplasm</keyword>
<dbReference type="NCBIfam" id="TIGR03170">
    <property type="entry name" value="flgA_cterm"/>
    <property type="match status" value="1"/>
</dbReference>
<dbReference type="InterPro" id="IPR041231">
    <property type="entry name" value="FlgA_N"/>
</dbReference>
<dbReference type="InterPro" id="IPR017585">
    <property type="entry name" value="SAF_FlgA"/>
</dbReference>
<comment type="caution">
    <text evidence="6">The sequence shown here is derived from an EMBL/GenBank/DDBJ whole genome shotgun (WGS) entry which is preliminary data.</text>
</comment>
<gene>
    <name evidence="6" type="ORF">DD235_15365</name>
</gene>
<feature type="signal peptide" evidence="4">
    <location>
        <begin position="1"/>
        <end position="34"/>
    </location>
</feature>
<dbReference type="InterPro" id="IPR039246">
    <property type="entry name" value="Flagellar_FlgA"/>
</dbReference>
<dbReference type="InterPro" id="IPR013974">
    <property type="entry name" value="SAF"/>
</dbReference>
<dbReference type="Proteomes" id="UP000245212">
    <property type="component" value="Unassembled WGS sequence"/>
</dbReference>
<feature type="chain" id="PRO_5015800886" description="Flagella basal body P-ring formation protein FlgA" evidence="4">
    <location>
        <begin position="35"/>
        <end position="246"/>
    </location>
</feature>
<dbReference type="EMBL" id="QETA01000008">
    <property type="protein sequence ID" value="PWF21197.1"/>
    <property type="molecule type" value="Genomic_DNA"/>
</dbReference>
<dbReference type="Pfam" id="PF17656">
    <property type="entry name" value="ChapFlgA_N"/>
    <property type="match status" value="1"/>
</dbReference>
<reference evidence="7" key="1">
    <citation type="submission" date="2018-05" db="EMBL/GenBank/DDBJ databases">
        <authorList>
            <person name="Li Y."/>
        </authorList>
    </citation>
    <scope>NUCLEOTIDE SEQUENCE [LARGE SCALE GENOMIC DNA]</scope>
    <source>
        <strain evidence="7">3d-2-2</strain>
    </source>
</reference>
<evidence type="ECO:0000256" key="2">
    <source>
        <dbReference type="ARBA" id="ARBA00022729"/>
    </source>
</evidence>
<dbReference type="PANTHER" id="PTHR36307:SF1">
    <property type="entry name" value="FLAGELLA BASAL BODY P-RING FORMATION PROTEIN FLGA"/>
    <property type="match status" value="1"/>
</dbReference>
<evidence type="ECO:0000313" key="6">
    <source>
        <dbReference type="EMBL" id="PWF21197.1"/>
    </source>
</evidence>
<dbReference type="Gene3D" id="2.30.30.760">
    <property type="match status" value="1"/>
</dbReference>
<dbReference type="AlphaFoldDB" id="A0A2V1JY15"/>
<evidence type="ECO:0000313" key="7">
    <source>
        <dbReference type="Proteomes" id="UP000245212"/>
    </source>
</evidence>
<evidence type="ECO:0000256" key="3">
    <source>
        <dbReference type="ARBA" id="ARBA00022764"/>
    </source>
</evidence>